<evidence type="ECO:0000313" key="1">
    <source>
        <dbReference type="Proteomes" id="UP000887574"/>
    </source>
</evidence>
<organism evidence="1 2">
    <name type="scientific">Ditylenchus dipsaci</name>
    <dbReference type="NCBI Taxonomy" id="166011"/>
    <lineage>
        <taxon>Eukaryota</taxon>
        <taxon>Metazoa</taxon>
        <taxon>Ecdysozoa</taxon>
        <taxon>Nematoda</taxon>
        <taxon>Chromadorea</taxon>
        <taxon>Rhabditida</taxon>
        <taxon>Tylenchina</taxon>
        <taxon>Tylenchomorpha</taxon>
        <taxon>Sphaerularioidea</taxon>
        <taxon>Anguinidae</taxon>
        <taxon>Anguininae</taxon>
        <taxon>Ditylenchus</taxon>
    </lineage>
</organism>
<dbReference type="AlphaFoldDB" id="A0A915D0K0"/>
<dbReference type="WBParaSite" id="jg14111">
    <property type="protein sequence ID" value="jg14111"/>
    <property type="gene ID" value="jg14111"/>
</dbReference>
<dbReference type="Proteomes" id="UP000887574">
    <property type="component" value="Unplaced"/>
</dbReference>
<name>A0A915D0K0_9BILA</name>
<keyword evidence="1" id="KW-1185">Reference proteome</keyword>
<accession>A0A915D0K0</accession>
<protein>
    <submittedName>
        <fullName evidence="2">Uncharacterized protein</fullName>
    </submittedName>
</protein>
<evidence type="ECO:0000313" key="2">
    <source>
        <dbReference type="WBParaSite" id="jg14111"/>
    </source>
</evidence>
<reference evidence="2" key="1">
    <citation type="submission" date="2022-11" db="UniProtKB">
        <authorList>
            <consortium name="WormBaseParasite"/>
        </authorList>
    </citation>
    <scope>IDENTIFICATION</scope>
</reference>
<sequence>MNWGCQRLQKSDQKFLEEYATEYSCEAMNPGDWIAFWPKKISRQTKTFGCRAFICQMQSAYVVVLSLISPKTR</sequence>
<proteinExistence type="predicted"/>